<protein>
    <recommendedName>
        <fullName evidence="4 9">Thiopurine S-methyltransferase</fullName>
        <ecNumber evidence="4 9">2.1.1.67</ecNumber>
    </recommendedName>
    <alternativeName>
        <fullName evidence="9">Thiopurine methyltransferase</fullName>
    </alternativeName>
</protein>
<feature type="binding site" evidence="9">
    <location>
        <position position="66"/>
    </location>
    <ligand>
        <name>S-adenosyl-L-methionine</name>
        <dbReference type="ChEBI" id="CHEBI:59789"/>
    </ligand>
</feature>
<evidence type="ECO:0000256" key="2">
    <source>
        <dbReference type="ARBA" id="ARBA00004496"/>
    </source>
</evidence>
<keyword evidence="8 9" id="KW-0949">S-adenosyl-L-methionine</keyword>
<dbReference type="Gene3D" id="3.40.50.150">
    <property type="entry name" value="Vaccinia Virus protein VP39"/>
    <property type="match status" value="1"/>
</dbReference>
<keyword evidence="6 9" id="KW-0489">Methyltransferase</keyword>
<dbReference type="RefSeq" id="WP_132584178.1">
    <property type="nucleotide sequence ID" value="NZ_SMAJ01000014.1"/>
</dbReference>
<gene>
    <name evidence="9" type="primary">tpm</name>
    <name evidence="10" type="ORF">EDC26_1141</name>
</gene>
<feature type="binding site" evidence="9">
    <location>
        <position position="45"/>
    </location>
    <ligand>
        <name>S-adenosyl-L-methionine</name>
        <dbReference type="ChEBI" id="CHEBI:59789"/>
    </ligand>
</feature>
<evidence type="ECO:0000313" key="11">
    <source>
        <dbReference type="Proteomes" id="UP000295525"/>
    </source>
</evidence>
<dbReference type="EMBL" id="SMAJ01000014">
    <property type="protein sequence ID" value="TCT03695.1"/>
    <property type="molecule type" value="Genomic_DNA"/>
</dbReference>
<dbReference type="PROSITE" id="PS51585">
    <property type="entry name" value="SAM_MT_TPMT"/>
    <property type="match status" value="1"/>
</dbReference>
<sequence>MEADFWLQRWREGQTRFHQDRVMPLLQKYWPGLSLPTNSRVLVPLAGKSLDIVWLAEQGHRVLAVELSALAVEQFFAENKLHPDTHDTPLGRHYIAGRIEVICGDIFGLDAATLAECTGFYDRAALIALPPAMRERYVQHVYGQLSPQCRGLLISLDYPQAQMDGPPFAVLKPEVEALYAGQWEVQTIDERDVLAKEPKFAARGLTHLNTVVYRLDRRPPAR</sequence>
<keyword evidence="11" id="KW-1185">Reference proteome</keyword>
<dbReference type="PANTHER" id="PTHR10259">
    <property type="entry name" value="THIOPURINE S-METHYLTRANSFERASE"/>
    <property type="match status" value="1"/>
</dbReference>
<evidence type="ECO:0000256" key="3">
    <source>
        <dbReference type="ARBA" id="ARBA00008145"/>
    </source>
</evidence>
<evidence type="ECO:0000256" key="1">
    <source>
        <dbReference type="ARBA" id="ARBA00000903"/>
    </source>
</evidence>
<feature type="binding site" evidence="9">
    <location>
        <position position="10"/>
    </location>
    <ligand>
        <name>S-adenosyl-L-methionine</name>
        <dbReference type="ChEBI" id="CHEBI:59789"/>
    </ligand>
</feature>
<evidence type="ECO:0000256" key="7">
    <source>
        <dbReference type="ARBA" id="ARBA00022679"/>
    </source>
</evidence>
<organism evidence="10 11">
    <name type="scientific">Paralcaligenes ureilyticus</name>
    <dbReference type="NCBI Taxonomy" id="627131"/>
    <lineage>
        <taxon>Bacteria</taxon>
        <taxon>Pseudomonadati</taxon>
        <taxon>Pseudomonadota</taxon>
        <taxon>Betaproteobacteria</taxon>
        <taxon>Burkholderiales</taxon>
        <taxon>Alcaligenaceae</taxon>
        <taxon>Paralcaligenes</taxon>
    </lineage>
</organism>
<name>A0A4R3LY79_9BURK</name>
<evidence type="ECO:0000256" key="4">
    <source>
        <dbReference type="ARBA" id="ARBA00011905"/>
    </source>
</evidence>
<dbReference type="NCBIfam" id="NF009732">
    <property type="entry name" value="PRK13255.1"/>
    <property type="match status" value="1"/>
</dbReference>
<dbReference type="InterPro" id="IPR022474">
    <property type="entry name" value="Thiopur_S-MeTfrase_Se/Te_detox"/>
</dbReference>
<dbReference type="GO" id="GO:0010038">
    <property type="term" value="P:response to metal ion"/>
    <property type="evidence" value="ECO:0007669"/>
    <property type="project" value="InterPro"/>
</dbReference>
<dbReference type="PIRSF" id="PIRSF023956">
    <property type="entry name" value="Thiopurine_S-methyltransferase"/>
    <property type="match status" value="1"/>
</dbReference>
<keyword evidence="7 9" id="KW-0808">Transferase</keyword>
<dbReference type="Pfam" id="PF05724">
    <property type="entry name" value="TPMT"/>
    <property type="match status" value="1"/>
</dbReference>
<proteinExistence type="inferred from homology"/>
<reference evidence="10 11" key="1">
    <citation type="submission" date="2019-03" db="EMBL/GenBank/DDBJ databases">
        <title>Genomic Encyclopedia of Type Strains, Phase IV (KMG-IV): sequencing the most valuable type-strain genomes for metagenomic binning, comparative biology and taxonomic classification.</title>
        <authorList>
            <person name="Goeker M."/>
        </authorList>
    </citation>
    <scope>NUCLEOTIDE SEQUENCE [LARGE SCALE GENOMIC DNA]</scope>
    <source>
        <strain evidence="10 11">DSM 24591</strain>
    </source>
</reference>
<dbReference type="OrthoDB" id="9778208at2"/>
<feature type="binding site" evidence="9">
    <location>
        <position position="123"/>
    </location>
    <ligand>
        <name>S-adenosyl-L-methionine</name>
        <dbReference type="ChEBI" id="CHEBI:59789"/>
    </ligand>
</feature>
<comment type="similarity">
    <text evidence="3 9">Belongs to the class I-like SAM-binding methyltransferase superfamily. TPMT family.</text>
</comment>
<dbReference type="FunFam" id="3.40.50.150:FF:000101">
    <property type="entry name" value="Thiopurine S-methyltransferase"/>
    <property type="match status" value="1"/>
</dbReference>
<dbReference type="NCBIfam" id="TIGR03840">
    <property type="entry name" value="TMPT_Se_Te"/>
    <property type="match status" value="1"/>
</dbReference>
<dbReference type="AlphaFoldDB" id="A0A4R3LY79"/>
<evidence type="ECO:0000256" key="8">
    <source>
        <dbReference type="ARBA" id="ARBA00022691"/>
    </source>
</evidence>
<dbReference type="SUPFAM" id="SSF53335">
    <property type="entry name" value="S-adenosyl-L-methionine-dependent methyltransferases"/>
    <property type="match status" value="1"/>
</dbReference>
<dbReference type="GO" id="GO:0032259">
    <property type="term" value="P:methylation"/>
    <property type="evidence" value="ECO:0007669"/>
    <property type="project" value="UniProtKB-KW"/>
</dbReference>
<evidence type="ECO:0000313" key="10">
    <source>
        <dbReference type="EMBL" id="TCT03695.1"/>
    </source>
</evidence>
<evidence type="ECO:0000256" key="9">
    <source>
        <dbReference type="HAMAP-Rule" id="MF_00812"/>
    </source>
</evidence>
<comment type="subcellular location">
    <subcellularLocation>
        <location evidence="2 9">Cytoplasm</location>
    </subcellularLocation>
</comment>
<dbReference type="InterPro" id="IPR025835">
    <property type="entry name" value="Thiopurine_S-MeTrfase"/>
</dbReference>
<comment type="caution">
    <text evidence="10">The sequence shown here is derived from an EMBL/GenBank/DDBJ whole genome shotgun (WGS) entry which is preliminary data.</text>
</comment>
<dbReference type="InterPro" id="IPR008854">
    <property type="entry name" value="TPMT"/>
</dbReference>
<dbReference type="GO" id="GO:0008119">
    <property type="term" value="F:thiopurine S-methyltransferase activity"/>
    <property type="evidence" value="ECO:0007669"/>
    <property type="project" value="UniProtKB-UniRule"/>
</dbReference>
<accession>A0A4R3LY79</accession>
<dbReference type="GO" id="GO:0005737">
    <property type="term" value="C:cytoplasm"/>
    <property type="evidence" value="ECO:0007669"/>
    <property type="project" value="UniProtKB-SubCell"/>
</dbReference>
<evidence type="ECO:0000256" key="6">
    <source>
        <dbReference type="ARBA" id="ARBA00022603"/>
    </source>
</evidence>
<dbReference type="HAMAP" id="MF_00812">
    <property type="entry name" value="Thiopur_methtran"/>
    <property type="match status" value="1"/>
</dbReference>
<keyword evidence="5 9" id="KW-0963">Cytoplasm</keyword>
<dbReference type="EC" id="2.1.1.67" evidence="4 9"/>
<dbReference type="Proteomes" id="UP000295525">
    <property type="component" value="Unassembled WGS sequence"/>
</dbReference>
<evidence type="ECO:0000256" key="5">
    <source>
        <dbReference type="ARBA" id="ARBA00022490"/>
    </source>
</evidence>
<dbReference type="InterPro" id="IPR029063">
    <property type="entry name" value="SAM-dependent_MTases_sf"/>
</dbReference>
<dbReference type="PANTHER" id="PTHR10259:SF11">
    <property type="entry name" value="THIOPURINE S-METHYLTRANSFERASE"/>
    <property type="match status" value="1"/>
</dbReference>
<comment type="catalytic activity">
    <reaction evidence="1 9">
        <text>S-adenosyl-L-methionine + a thiopurine = S-adenosyl-L-homocysteine + a thiopurine S-methylether.</text>
        <dbReference type="EC" id="2.1.1.67"/>
    </reaction>
</comment>